<evidence type="ECO:0000313" key="1">
    <source>
        <dbReference type="EMBL" id="ATY84928.1"/>
    </source>
</evidence>
<dbReference type="KEGG" id="kyr:CVV65_08330"/>
<dbReference type="EMBL" id="CP024955">
    <property type="protein sequence ID" value="ATY84928.1"/>
    <property type="molecule type" value="Genomic_DNA"/>
</dbReference>
<evidence type="ECO:0000313" key="2">
    <source>
        <dbReference type="Proteomes" id="UP000231932"/>
    </source>
</evidence>
<evidence type="ECO:0008006" key="3">
    <source>
        <dbReference type="Google" id="ProtNLM"/>
    </source>
</evidence>
<accession>A0A2K8N6G7</accession>
<dbReference type="Pfam" id="PF14398">
    <property type="entry name" value="ATPgrasp_YheCD"/>
    <property type="match status" value="1"/>
</dbReference>
<protein>
    <recommendedName>
        <fullName evidence="3">YheC/YheD family protein</fullName>
    </recommendedName>
</protein>
<dbReference type="InterPro" id="IPR026838">
    <property type="entry name" value="YheC/D"/>
</dbReference>
<proteinExistence type="predicted"/>
<dbReference type="SUPFAM" id="SSF56059">
    <property type="entry name" value="Glutathione synthetase ATP-binding domain-like"/>
    <property type="match status" value="1"/>
</dbReference>
<organism evidence="1 2">
    <name type="scientific">Kyrpidia spormannii</name>
    <dbReference type="NCBI Taxonomy" id="2055160"/>
    <lineage>
        <taxon>Bacteria</taxon>
        <taxon>Bacillati</taxon>
        <taxon>Bacillota</taxon>
        <taxon>Bacilli</taxon>
        <taxon>Bacillales</taxon>
        <taxon>Alicyclobacillaceae</taxon>
        <taxon>Kyrpidia</taxon>
    </lineage>
</organism>
<dbReference type="RefSeq" id="WP_100667731.1">
    <property type="nucleotide sequence ID" value="NZ_CP024955.1"/>
</dbReference>
<sequence>MGHADSVIVTLPLPWARELGIAPGEMTQLRFGHWRGPAQVDYARNPGNSVEVIWNWPDTQERIPIPSHHKPRQVRGVLDLGPVLAVLIGAKAGDVGQRRIPRWAPSLFRAGNQKGMPVYVCYADEIDWQYGRVRGGRRWRPGTGVDWQWWPLPDVIYNRVPHRWEEDLAPVKQVKTEAEQRGIAVFNSGFLDKWSTFRILHRVSHLRRFLPRTERMGDPGAIAAWVQAGRAFFAKPVHGSLGEGLVFCEPLPDGWRVGTQQEGRVQRAVVSQERLIHKLTALTSRRAYLLQEKIELKTYHGRKVDFRVHLQKDRHGRWRMVAAAGKGAHPEALSTHVRFGGTVWPAEEILSHWFAHDSDTWLNRFSDVGCAVARSLERVVGGNFGEMGLDMGICTEGRLWMFEANAKPGHHIFHHPELKGRRTQWAQMVIDYASRWSRSPRGMTE</sequence>
<gene>
    <name evidence="1" type="ORF">CVV65_08330</name>
</gene>
<dbReference type="AlphaFoldDB" id="A0A2K8N6G7"/>
<dbReference type="OrthoDB" id="2371125at2"/>
<reference evidence="2" key="1">
    <citation type="submission" date="2017-11" db="EMBL/GenBank/DDBJ databases">
        <title>Complete Genome Sequence of Kyrpidia sp. Strain EA-1, a thermophilic, hydrogen-oxidizing Bacterium, isolated from the Azores.</title>
        <authorList>
            <person name="Reiner J.E."/>
            <person name="Lapp C.J."/>
            <person name="Bunk B."/>
            <person name="Gescher J."/>
        </authorList>
    </citation>
    <scope>NUCLEOTIDE SEQUENCE [LARGE SCALE GENOMIC DNA]</scope>
    <source>
        <strain evidence="2">EA-1</strain>
    </source>
</reference>
<keyword evidence="2" id="KW-1185">Reference proteome</keyword>
<name>A0A2K8N6G7_9BACL</name>
<dbReference type="Proteomes" id="UP000231932">
    <property type="component" value="Chromosome"/>
</dbReference>